<protein>
    <submittedName>
        <fullName evidence="2">Uncharacterized protein</fullName>
    </submittedName>
</protein>
<reference evidence="2 3" key="1">
    <citation type="journal article" date="2020" name="Mol. Plant">
        <title>The Chromosome-Based Rubber Tree Genome Provides New Insights into Spurge Genome Evolution and Rubber Biosynthesis.</title>
        <authorList>
            <person name="Liu J."/>
            <person name="Shi C."/>
            <person name="Shi C.C."/>
            <person name="Li W."/>
            <person name="Zhang Q.J."/>
            <person name="Zhang Y."/>
            <person name="Li K."/>
            <person name="Lu H.F."/>
            <person name="Shi C."/>
            <person name="Zhu S.T."/>
            <person name="Xiao Z.Y."/>
            <person name="Nan H."/>
            <person name="Yue Y."/>
            <person name="Zhu X.G."/>
            <person name="Wu Y."/>
            <person name="Hong X.N."/>
            <person name="Fan G.Y."/>
            <person name="Tong Y."/>
            <person name="Zhang D."/>
            <person name="Mao C.L."/>
            <person name="Liu Y.L."/>
            <person name="Hao S.J."/>
            <person name="Liu W.Q."/>
            <person name="Lv M.Q."/>
            <person name="Zhang H.B."/>
            <person name="Liu Y."/>
            <person name="Hu-Tang G.R."/>
            <person name="Wang J.P."/>
            <person name="Wang J.H."/>
            <person name="Sun Y.H."/>
            <person name="Ni S.B."/>
            <person name="Chen W.B."/>
            <person name="Zhang X.C."/>
            <person name="Jiao Y.N."/>
            <person name="Eichler E.E."/>
            <person name="Li G.H."/>
            <person name="Liu X."/>
            <person name="Gao L.Z."/>
        </authorList>
    </citation>
    <scope>NUCLEOTIDE SEQUENCE [LARGE SCALE GENOMIC DNA]</scope>
    <source>
        <strain evidence="3">cv. GT1</strain>
        <tissue evidence="2">Leaf</tissue>
    </source>
</reference>
<evidence type="ECO:0000256" key="1">
    <source>
        <dbReference type="SAM" id="MobiDB-lite"/>
    </source>
</evidence>
<dbReference type="EMBL" id="JAAGAX010000016">
    <property type="protein sequence ID" value="KAF2288705.1"/>
    <property type="molecule type" value="Genomic_DNA"/>
</dbReference>
<keyword evidence="3" id="KW-1185">Reference proteome</keyword>
<feature type="region of interest" description="Disordered" evidence="1">
    <location>
        <begin position="107"/>
        <end position="142"/>
    </location>
</feature>
<evidence type="ECO:0000313" key="2">
    <source>
        <dbReference type="EMBL" id="KAF2288705.1"/>
    </source>
</evidence>
<evidence type="ECO:0000313" key="3">
    <source>
        <dbReference type="Proteomes" id="UP000467840"/>
    </source>
</evidence>
<dbReference type="AlphaFoldDB" id="A0A6A6KK81"/>
<accession>A0A6A6KK81</accession>
<name>A0A6A6KK81_HEVBR</name>
<feature type="compositionally biased region" description="Basic and acidic residues" evidence="1">
    <location>
        <begin position="114"/>
        <end position="142"/>
    </location>
</feature>
<proteinExistence type="predicted"/>
<organism evidence="2 3">
    <name type="scientific">Hevea brasiliensis</name>
    <name type="common">Para rubber tree</name>
    <name type="synonym">Siphonia brasiliensis</name>
    <dbReference type="NCBI Taxonomy" id="3981"/>
    <lineage>
        <taxon>Eukaryota</taxon>
        <taxon>Viridiplantae</taxon>
        <taxon>Streptophyta</taxon>
        <taxon>Embryophyta</taxon>
        <taxon>Tracheophyta</taxon>
        <taxon>Spermatophyta</taxon>
        <taxon>Magnoliopsida</taxon>
        <taxon>eudicotyledons</taxon>
        <taxon>Gunneridae</taxon>
        <taxon>Pentapetalae</taxon>
        <taxon>rosids</taxon>
        <taxon>fabids</taxon>
        <taxon>Malpighiales</taxon>
        <taxon>Euphorbiaceae</taxon>
        <taxon>Crotonoideae</taxon>
        <taxon>Micrandreae</taxon>
        <taxon>Hevea</taxon>
    </lineage>
</organism>
<gene>
    <name evidence="2" type="ORF">GH714_010852</name>
</gene>
<dbReference type="Proteomes" id="UP000467840">
    <property type="component" value="Chromosome 8"/>
</dbReference>
<sequence>MVEIIGSRGGGGDRRRRPIIRTFNRNRSSTNRTTRMRIQPHIDTRSMEAMLAHTQLLHFFPINENRQANWTLASNILHMGLLLILDIRNRFFILSWVLIDARKFPRIGPAPPPERTRGALDREKEGVDQGRDGDNSEETKNELERRQIYASGRCREGWGFRRNEIIELAQWRDSGLVAIGVVGAIIVGKMQWIEDKNGLGIASRCYVC</sequence>
<comment type="caution">
    <text evidence="2">The sequence shown here is derived from an EMBL/GenBank/DDBJ whole genome shotgun (WGS) entry which is preliminary data.</text>
</comment>